<comment type="caution">
    <text evidence="4">The sequence shown here is derived from an EMBL/GenBank/DDBJ whole genome shotgun (WGS) entry which is preliminary data.</text>
</comment>
<keyword evidence="5" id="KW-1185">Reference proteome</keyword>
<proteinExistence type="predicted"/>
<gene>
    <name evidence="4" type="ORF">OVN521_LOCUS29654</name>
</gene>
<dbReference type="GO" id="GO:0000981">
    <property type="term" value="F:DNA-binding transcription factor activity, RNA polymerase II-specific"/>
    <property type="evidence" value="ECO:0007669"/>
    <property type="project" value="TreeGrafter"/>
</dbReference>
<dbReference type="GO" id="GO:0000974">
    <property type="term" value="C:Prp19 complex"/>
    <property type="evidence" value="ECO:0007669"/>
    <property type="project" value="InterPro"/>
</dbReference>
<keyword evidence="2" id="KW-0539">Nucleus</keyword>
<evidence type="ECO:0000256" key="3">
    <source>
        <dbReference type="SAM" id="Coils"/>
    </source>
</evidence>
<evidence type="ECO:0000313" key="5">
    <source>
        <dbReference type="Proteomes" id="UP000663866"/>
    </source>
</evidence>
<feature type="coiled-coil region" evidence="3">
    <location>
        <begin position="42"/>
        <end position="76"/>
    </location>
</feature>
<organism evidence="4 5">
    <name type="scientific">Rotaria magnacalcarata</name>
    <dbReference type="NCBI Taxonomy" id="392030"/>
    <lineage>
        <taxon>Eukaryota</taxon>
        <taxon>Metazoa</taxon>
        <taxon>Spiralia</taxon>
        <taxon>Gnathifera</taxon>
        <taxon>Rotifera</taxon>
        <taxon>Eurotatoria</taxon>
        <taxon>Bdelloidea</taxon>
        <taxon>Philodinida</taxon>
        <taxon>Philodinidae</taxon>
        <taxon>Rotaria</taxon>
    </lineage>
</organism>
<dbReference type="EMBL" id="CAJOBG010009276">
    <property type="protein sequence ID" value="CAF4262722.1"/>
    <property type="molecule type" value="Genomic_DNA"/>
</dbReference>
<dbReference type="GO" id="GO:0000977">
    <property type="term" value="F:RNA polymerase II transcription regulatory region sequence-specific DNA binding"/>
    <property type="evidence" value="ECO:0007669"/>
    <property type="project" value="TreeGrafter"/>
</dbReference>
<evidence type="ECO:0000313" key="4">
    <source>
        <dbReference type="EMBL" id="CAF4262722.1"/>
    </source>
</evidence>
<sequence length="77" mass="9304">SRGQALIKALTDVYDQIDQTQVEAKTFELLRQNEILAIPKRIDSFTEDVARQEERERELQRRYQELYEERTSFLEQQ</sequence>
<dbReference type="InterPro" id="IPR047242">
    <property type="entry name" value="CDC5L/Cef1"/>
</dbReference>
<evidence type="ECO:0000256" key="2">
    <source>
        <dbReference type="ARBA" id="ARBA00023242"/>
    </source>
</evidence>
<protein>
    <submittedName>
        <fullName evidence="4">Uncharacterized protein</fullName>
    </submittedName>
</protein>
<dbReference type="PANTHER" id="PTHR45885:SF1">
    <property type="entry name" value="CELL DIVISION CYCLE 5-LIKE PROTEIN"/>
    <property type="match status" value="1"/>
</dbReference>
<feature type="non-terminal residue" evidence="4">
    <location>
        <position position="77"/>
    </location>
</feature>
<accession>A0A820FD79</accession>
<dbReference type="Proteomes" id="UP000663866">
    <property type="component" value="Unassembled WGS sequence"/>
</dbReference>
<dbReference type="GO" id="GO:0005681">
    <property type="term" value="C:spliceosomal complex"/>
    <property type="evidence" value="ECO:0007669"/>
    <property type="project" value="TreeGrafter"/>
</dbReference>
<dbReference type="PANTHER" id="PTHR45885">
    <property type="entry name" value="CELL DIVISION CYCLE 5-LIKE PROTEIN"/>
    <property type="match status" value="1"/>
</dbReference>
<dbReference type="GO" id="GO:0000398">
    <property type="term" value="P:mRNA splicing, via spliceosome"/>
    <property type="evidence" value="ECO:0007669"/>
    <property type="project" value="InterPro"/>
</dbReference>
<dbReference type="AlphaFoldDB" id="A0A820FD79"/>
<keyword evidence="1" id="KW-0238">DNA-binding</keyword>
<reference evidence="4" key="1">
    <citation type="submission" date="2021-02" db="EMBL/GenBank/DDBJ databases">
        <authorList>
            <person name="Nowell W R."/>
        </authorList>
    </citation>
    <scope>NUCLEOTIDE SEQUENCE</scope>
</reference>
<evidence type="ECO:0000256" key="1">
    <source>
        <dbReference type="ARBA" id="ARBA00023125"/>
    </source>
</evidence>
<name>A0A820FD79_9BILA</name>
<keyword evidence="3" id="KW-0175">Coiled coil</keyword>